<protein>
    <submittedName>
        <fullName evidence="3">ANTAR domain protein</fullName>
    </submittedName>
</protein>
<dbReference type="Pfam" id="PF03861">
    <property type="entry name" value="ANTAR"/>
    <property type="match status" value="1"/>
</dbReference>
<name>A0A1A9GEI1_9ACTN</name>
<sequence>MSTSTRRLTPDARRSANRLLDVLQRERAADGAAGTDRSLPASCEINASPALIEQAKGALMLFYGIDSHQAFAVLVGWARMSRTPVPTVAHTFLRGVCEGNPQTAVRQRALLRWLEAQLRDGDPDHARVPSAPTRLRPAHETPRSS</sequence>
<keyword evidence="4" id="KW-1185">Reference proteome</keyword>
<evidence type="ECO:0000256" key="1">
    <source>
        <dbReference type="SAM" id="MobiDB-lite"/>
    </source>
</evidence>
<evidence type="ECO:0000313" key="4">
    <source>
        <dbReference type="Proteomes" id="UP000077868"/>
    </source>
</evidence>
<organism evidence="3 4">
    <name type="scientific">Nocardioides dokdonensis FR1436</name>
    <dbReference type="NCBI Taxonomy" id="1300347"/>
    <lineage>
        <taxon>Bacteria</taxon>
        <taxon>Bacillati</taxon>
        <taxon>Actinomycetota</taxon>
        <taxon>Actinomycetes</taxon>
        <taxon>Propionibacteriales</taxon>
        <taxon>Nocardioidaceae</taxon>
        <taxon>Nocardioides</taxon>
    </lineage>
</organism>
<dbReference type="KEGG" id="ndk:I601_0214"/>
<evidence type="ECO:0000313" key="3">
    <source>
        <dbReference type="EMBL" id="ANH36668.1"/>
    </source>
</evidence>
<accession>A0A1A9GEI1</accession>
<feature type="region of interest" description="Disordered" evidence="1">
    <location>
        <begin position="121"/>
        <end position="145"/>
    </location>
</feature>
<dbReference type="InterPro" id="IPR005561">
    <property type="entry name" value="ANTAR"/>
</dbReference>
<dbReference type="RefSeq" id="WP_068105291.1">
    <property type="nucleotide sequence ID" value="NZ_CP015079.1"/>
</dbReference>
<dbReference type="InterPro" id="IPR036388">
    <property type="entry name" value="WH-like_DNA-bd_sf"/>
</dbReference>
<reference evidence="3 4" key="1">
    <citation type="submission" date="2016-03" db="EMBL/GenBank/DDBJ databases">
        <title>Complete genome sequence of a soil Actinobacterium, Nocardioides dokdonensis FR1436.</title>
        <authorList>
            <person name="Kwon S.-K."/>
            <person name="Kim K."/>
            <person name="Kim J.F."/>
        </authorList>
    </citation>
    <scope>NUCLEOTIDE SEQUENCE [LARGE SCALE GENOMIC DNA]</scope>
    <source>
        <strain evidence="3 4">FR1436</strain>
    </source>
</reference>
<gene>
    <name evidence="3" type="ORF">I601_0214</name>
</gene>
<dbReference type="GO" id="GO:0003723">
    <property type="term" value="F:RNA binding"/>
    <property type="evidence" value="ECO:0007669"/>
    <property type="project" value="InterPro"/>
</dbReference>
<dbReference type="PROSITE" id="PS50921">
    <property type="entry name" value="ANTAR"/>
    <property type="match status" value="1"/>
</dbReference>
<dbReference type="Gene3D" id="1.10.10.10">
    <property type="entry name" value="Winged helix-like DNA-binding domain superfamily/Winged helix DNA-binding domain"/>
    <property type="match status" value="1"/>
</dbReference>
<dbReference type="AlphaFoldDB" id="A0A1A9GEI1"/>
<dbReference type="OrthoDB" id="3787288at2"/>
<dbReference type="EMBL" id="CP015079">
    <property type="protein sequence ID" value="ANH36668.1"/>
    <property type="molecule type" value="Genomic_DNA"/>
</dbReference>
<dbReference type="SMART" id="SM01012">
    <property type="entry name" value="ANTAR"/>
    <property type="match status" value="1"/>
</dbReference>
<dbReference type="PATRIC" id="fig|1300347.3.peg.216"/>
<evidence type="ECO:0000259" key="2">
    <source>
        <dbReference type="PROSITE" id="PS50921"/>
    </source>
</evidence>
<dbReference type="Proteomes" id="UP000077868">
    <property type="component" value="Chromosome"/>
</dbReference>
<feature type="domain" description="ANTAR" evidence="2">
    <location>
        <begin position="32"/>
        <end position="93"/>
    </location>
</feature>
<proteinExistence type="predicted"/>